<feature type="binding site" evidence="8">
    <location>
        <position position="163"/>
    </location>
    <ligand>
        <name>Mg(2+)</name>
        <dbReference type="ChEBI" id="CHEBI:18420"/>
    </ligand>
</feature>
<dbReference type="InterPro" id="IPR025877">
    <property type="entry name" value="MobA-like_NTP_Trfase"/>
</dbReference>
<name>A0A1I6I9V8_9FIRM</name>
<reference evidence="10 11" key="1">
    <citation type="submission" date="2016-10" db="EMBL/GenBank/DDBJ databases">
        <authorList>
            <person name="de Groot N.N."/>
        </authorList>
    </citation>
    <scope>NUCLEOTIDE SEQUENCE [LARGE SCALE GENOMIC DNA]</scope>
    <source>
        <strain evidence="10 11">F</strain>
    </source>
</reference>
<evidence type="ECO:0000256" key="5">
    <source>
        <dbReference type="ARBA" id="ARBA00022842"/>
    </source>
</evidence>
<dbReference type="SUPFAM" id="SSF53448">
    <property type="entry name" value="Nucleotide-diphospho-sugar transferases"/>
    <property type="match status" value="1"/>
</dbReference>
<sequence>MGQTVKTEHMGQLKQHHEFSGIILAGGKSSRMGTDKASLCLNGKSFLDIQIEKLRRAGAGEILISCRSSSPEGPALSYGIHTSEIHVDGIRTDEKTPRPGTDYRSCRIPEHELPAHPVSARIPQNGSLLRRIPDLIPDCGPLGGMYSCFSECRFPFALVLSVDTPLLTADTLSRLLDAHIASPHDATVLSFRGRIQPLIAVYRTDTAGILRELIRQKKLAVRAFLDRLDCQFMEYHGDEKELLNCNTKEDLTLFQA</sequence>
<evidence type="ECO:0000256" key="2">
    <source>
        <dbReference type="ARBA" id="ARBA00022679"/>
    </source>
</evidence>
<dbReference type="HAMAP" id="MF_00316">
    <property type="entry name" value="MobA"/>
    <property type="match status" value="1"/>
</dbReference>
<dbReference type="InterPro" id="IPR029044">
    <property type="entry name" value="Nucleotide-diphossugar_trans"/>
</dbReference>
<dbReference type="GO" id="GO:0046872">
    <property type="term" value="F:metal ion binding"/>
    <property type="evidence" value="ECO:0007669"/>
    <property type="project" value="UniProtKB-KW"/>
</dbReference>
<keyword evidence="4 8" id="KW-0547">Nucleotide-binding</keyword>
<dbReference type="Gene3D" id="3.90.550.10">
    <property type="entry name" value="Spore Coat Polysaccharide Biosynthesis Protein SpsA, Chain A"/>
    <property type="match status" value="1"/>
</dbReference>
<dbReference type="GO" id="GO:0005525">
    <property type="term" value="F:GTP binding"/>
    <property type="evidence" value="ECO:0007669"/>
    <property type="project" value="UniProtKB-UniRule"/>
</dbReference>
<feature type="binding site" evidence="8">
    <location>
        <position position="163"/>
    </location>
    <ligand>
        <name>GTP</name>
        <dbReference type="ChEBI" id="CHEBI:37565"/>
    </ligand>
</feature>
<keyword evidence="6 8" id="KW-0342">GTP-binding</keyword>
<dbReference type="PANTHER" id="PTHR19136">
    <property type="entry name" value="MOLYBDENUM COFACTOR GUANYLYLTRANSFERASE"/>
    <property type="match status" value="1"/>
</dbReference>
<dbReference type="EC" id="2.7.7.77" evidence="8"/>
<evidence type="ECO:0000259" key="9">
    <source>
        <dbReference type="Pfam" id="PF12804"/>
    </source>
</evidence>
<comment type="caution">
    <text evidence="8">Lacks conserved residue(s) required for the propagation of feature annotation.</text>
</comment>
<comment type="similarity">
    <text evidence="8">Belongs to the MobA family.</text>
</comment>
<feature type="binding site" evidence="8">
    <location>
        <position position="134"/>
    </location>
    <ligand>
        <name>GTP</name>
        <dbReference type="ChEBI" id="CHEBI:37565"/>
    </ligand>
</feature>
<dbReference type="GO" id="GO:0005737">
    <property type="term" value="C:cytoplasm"/>
    <property type="evidence" value="ECO:0007669"/>
    <property type="project" value="UniProtKB-SubCell"/>
</dbReference>
<proteinExistence type="inferred from homology"/>
<accession>A0A1I6I9V8</accession>
<evidence type="ECO:0000256" key="4">
    <source>
        <dbReference type="ARBA" id="ARBA00022741"/>
    </source>
</evidence>
<evidence type="ECO:0000256" key="7">
    <source>
        <dbReference type="ARBA" id="ARBA00023150"/>
    </source>
</evidence>
<keyword evidence="5 8" id="KW-0460">Magnesium</keyword>
<comment type="function">
    <text evidence="8">Transfers a GMP moiety from GTP to Mo-molybdopterin (Mo-MPT) cofactor (Moco or molybdenum cofactor) to form Mo-molybdopterin guanine dinucleotide (Mo-MGD) cofactor.</text>
</comment>
<dbReference type="CDD" id="cd02503">
    <property type="entry name" value="MobA"/>
    <property type="match status" value="1"/>
</dbReference>
<evidence type="ECO:0000313" key="10">
    <source>
        <dbReference type="EMBL" id="SFR63537.1"/>
    </source>
</evidence>
<feature type="binding site" evidence="8">
    <location>
        <begin position="24"/>
        <end position="26"/>
    </location>
    <ligand>
        <name>GTP</name>
        <dbReference type="ChEBI" id="CHEBI:37565"/>
    </ligand>
</feature>
<evidence type="ECO:0000256" key="6">
    <source>
        <dbReference type="ARBA" id="ARBA00023134"/>
    </source>
</evidence>
<evidence type="ECO:0000256" key="8">
    <source>
        <dbReference type="HAMAP-Rule" id="MF_00316"/>
    </source>
</evidence>
<evidence type="ECO:0000256" key="1">
    <source>
        <dbReference type="ARBA" id="ARBA00022490"/>
    </source>
</evidence>
<dbReference type="PANTHER" id="PTHR19136:SF81">
    <property type="entry name" value="MOLYBDENUM COFACTOR GUANYLYLTRANSFERASE"/>
    <property type="match status" value="1"/>
</dbReference>
<comment type="subcellular location">
    <subcellularLocation>
        <location evidence="8">Cytoplasm</location>
    </subcellularLocation>
</comment>
<keyword evidence="7 8" id="KW-0501">Molybdenum cofactor biosynthesis</keyword>
<dbReference type="GO" id="GO:0061603">
    <property type="term" value="F:molybdenum cofactor guanylyltransferase activity"/>
    <property type="evidence" value="ECO:0007669"/>
    <property type="project" value="UniProtKB-EC"/>
</dbReference>
<feature type="binding site" evidence="8">
    <location>
        <position position="36"/>
    </location>
    <ligand>
        <name>GTP</name>
        <dbReference type="ChEBI" id="CHEBI:37565"/>
    </ligand>
</feature>
<keyword evidence="3 8" id="KW-0479">Metal-binding</keyword>
<evidence type="ECO:0000256" key="3">
    <source>
        <dbReference type="ARBA" id="ARBA00022723"/>
    </source>
</evidence>
<feature type="domain" description="MobA-like NTP transferase" evidence="9">
    <location>
        <begin position="21"/>
        <end position="72"/>
    </location>
</feature>
<protein>
    <recommendedName>
        <fullName evidence="8">Probable molybdenum cofactor guanylyltransferase</fullName>
        <shortName evidence="8">MoCo guanylyltransferase</shortName>
        <ecNumber evidence="8">2.7.7.77</ecNumber>
    </recommendedName>
    <alternativeName>
        <fullName evidence="8">GTP:molybdopterin guanylyltransferase</fullName>
    </alternativeName>
    <alternativeName>
        <fullName evidence="8">Mo-MPT guanylyltransferase</fullName>
    </alternativeName>
    <alternativeName>
        <fullName evidence="8">Molybdopterin guanylyltransferase</fullName>
    </alternativeName>
    <alternativeName>
        <fullName evidence="8">Molybdopterin-guanine dinucleotide synthase</fullName>
        <shortName evidence="8">MGD synthase</shortName>
    </alternativeName>
</protein>
<dbReference type="EMBL" id="FOZC01000001">
    <property type="protein sequence ID" value="SFR63537.1"/>
    <property type="molecule type" value="Genomic_DNA"/>
</dbReference>
<feature type="domain" description="MobA-like NTP transferase" evidence="9">
    <location>
        <begin position="129"/>
        <end position="228"/>
    </location>
</feature>
<dbReference type="Proteomes" id="UP000214760">
    <property type="component" value="Unassembled WGS sequence"/>
</dbReference>
<organism evidence="10 11">
    <name type="scientific">[Clostridium] aminophilum</name>
    <dbReference type="NCBI Taxonomy" id="1526"/>
    <lineage>
        <taxon>Bacteria</taxon>
        <taxon>Bacillati</taxon>
        <taxon>Bacillota</taxon>
        <taxon>Clostridia</taxon>
        <taxon>Lachnospirales</taxon>
        <taxon>Lachnospiraceae</taxon>
    </lineage>
</organism>
<comment type="cofactor">
    <cofactor evidence="8">
        <name>Mg(2+)</name>
        <dbReference type="ChEBI" id="CHEBI:18420"/>
    </cofactor>
</comment>
<gene>
    <name evidence="8" type="primary">mobA</name>
    <name evidence="10" type="ORF">SAMN02910262_00089</name>
</gene>
<dbReference type="InterPro" id="IPR013482">
    <property type="entry name" value="Molybde_CF_guanTrfase"/>
</dbReference>
<keyword evidence="1 8" id="KW-0963">Cytoplasm</keyword>
<evidence type="ECO:0000313" key="11">
    <source>
        <dbReference type="Proteomes" id="UP000214760"/>
    </source>
</evidence>
<comment type="catalytic activity">
    <reaction evidence="8">
        <text>Mo-molybdopterin + GTP + H(+) = Mo-molybdopterin guanine dinucleotide + diphosphate</text>
        <dbReference type="Rhea" id="RHEA:34243"/>
        <dbReference type="ChEBI" id="CHEBI:15378"/>
        <dbReference type="ChEBI" id="CHEBI:33019"/>
        <dbReference type="ChEBI" id="CHEBI:37565"/>
        <dbReference type="ChEBI" id="CHEBI:71302"/>
        <dbReference type="ChEBI" id="CHEBI:71310"/>
        <dbReference type="EC" id="2.7.7.77"/>
    </reaction>
</comment>
<dbReference type="AlphaFoldDB" id="A0A1I6I9V8"/>
<dbReference type="GO" id="GO:0006777">
    <property type="term" value="P:Mo-molybdopterin cofactor biosynthetic process"/>
    <property type="evidence" value="ECO:0007669"/>
    <property type="project" value="UniProtKB-KW"/>
</dbReference>
<keyword evidence="2 8" id="KW-0808">Transferase</keyword>
<dbReference type="Pfam" id="PF12804">
    <property type="entry name" value="NTP_transf_3"/>
    <property type="match status" value="2"/>
</dbReference>
<comment type="domain">
    <text evidence="8">The N-terminal domain determines nucleotide recognition and specific binding, while the C-terminal domain determines the specific binding to the target protein.</text>
</comment>